<protein>
    <submittedName>
        <fullName evidence="4">Glycosyltransferase</fullName>
    </submittedName>
</protein>
<dbReference type="InterPro" id="IPR001296">
    <property type="entry name" value="Glyco_trans_1"/>
</dbReference>
<keyword evidence="2 4" id="KW-0808">Transferase</keyword>
<evidence type="ECO:0000259" key="3">
    <source>
        <dbReference type="Pfam" id="PF00534"/>
    </source>
</evidence>
<evidence type="ECO:0000313" key="4">
    <source>
        <dbReference type="EMBL" id="AWI76802.1"/>
    </source>
</evidence>
<evidence type="ECO:0000256" key="2">
    <source>
        <dbReference type="ARBA" id="ARBA00022679"/>
    </source>
</evidence>
<reference evidence="4 5" key="1">
    <citation type="submission" date="2017-06" db="EMBL/GenBank/DDBJ databases">
        <title>Azoarcus.</title>
        <authorList>
            <person name="Woo J.-H."/>
            <person name="Kim H.-S."/>
        </authorList>
    </citation>
    <scope>NUCLEOTIDE SEQUENCE [LARGE SCALE GENOMIC DNA]</scope>
    <source>
        <strain evidence="4 5">TSPY31</strain>
    </source>
</reference>
<dbReference type="CDD" id="cd03811">
    <property type="entry name" value="GT4_GT28_WabH-like"/>
    <property type="match status" value="1"/>
</dbReference>
<evidence type="ECO:0000256" key="1">
    <source>
        <dbReference type="ARBA" id="ARBA00022676"/>
    </source>
</evidence>
<feature type="domain" description="Glycosyl transferase family 1" evidence="3">
    <location>
        <begin position="164"/>
        <end position="328"/>
    </location>
</feature>
<dbReference type="EMBL" id="CP022187">
    <property type="protein sequence ID" value="AWI76802.1"/>
    <property type="molecule type" value="Genomic_DNA"/>
</dbReference>
<gene>
    <name evidence="4" type="ORF">CEW83_17555</name>
</gene>
<dbReference type="PANTHER" id="PTHR12526:SF510">
    <property type="entry name" value="D-INOSITOL 3-PHOSPHATE GLYCOSYLTRANSFERASE"/>
    <property type="match status" value="1"/>
</dbReference>
<proteinExistence type="predicted"/>
<name>A0A2U8GT02_9RHOO</name>
<dbReference type="SUPFAM" id="SSF53756">
    <property type="entry name" value="UDP-Glycosyltransferase/glycogen phosphorylase"/>
    <property type="match status" value="1"/>
</dbReference>
<dbReference type="Gene3D" id="3.40.50.2000">
    <property type="entry name" value="Glycogen Phosphorylase B"/>
    <property type="match status" value="2"/>
</dbReference>
<dbReference type="KEGG" id="acom:CEW83_17555"/>
<keyword evidence="1" id="KW-0328">Glycosyltransferase</keyword>
<keyword evidence="5" id="KW-1185">Reference proteome</keyword>
<dbReference type="AlphaFoldDB" id="A0A2U8GT02"/>
<sequence>MKSLHIIGSKQMGGAERWFARFLSAMRRQGEDVAAIVRKDSELAQHHLNTVPFSTLPLRTVWDPLSKLELSRAIARSDAPIVQTYMGRATRLTHIKPGQGKVHVSRLGGYYKLDPFRHAHAWIGNTRGLCDWMIQGGLPANRVFHITNFADPARSVPVTELDALRRRLDLRSDDWLMLTAGRLIDVKGQRFLLEAMAKLPAQIEGRRLRLVMLGDGDLRGSLEQQARQLGIADRIIWAGWQHDPAPWFHLADMVAFPSRDAETLGNVILEAWAYARPLVATAFRGAREIARHGEDAWVVPCDDSDAIARGIETVMRDAELRGQMVAKGLARIRDDFSETAVITQYRSLYAQLLDNR</sequence>
<evidence type="ECO:0000313" key="5">
    <source>
        <dbReference type="Proteomes" id="UP000244930"/>
    </source>
</evidence>
<accession>A0A2U8GT02</accession>
<dbReference type="GO" id="GO:0016757">
    <property type="term" value="F:glycosyltransferase activity"/>
    <property type="evidence" value="ECO:0007669"/>
    <property type="project" value="UniProtKB-KW"/>
</dbReference>
<dbReference type="Proteomes" id="UP000244930">
    <property type="component" value="Chromosome"/>
</dbReference>
<organism evidence="4 5">
    <name type="scientific">Parazoarcus communis</name>
    <dbReference type="NCBI Taxonomy" id="41977"/>
    <lineage>
        <taxon>Bacteria</taxon>
        <taxon>Pseudomonadati</taxon>
        <taxon>Pseudomonadota</taxon>
        <taxon>Betaproteobacteria</taxon>
        <taxon>Rhodocyclales</taxon>
        <taxon>Zoogloeaceae</taxon>
        <taxon>Parazoarcus</taxon>
    </lineage>
</organism>
<dbReference type="RefSeq" id="WP_108950501.1">
    <property type="nucleotide sequence ID" value="NZ_CP022187.1"/>
</dbReference>
<dbReference type="Pfam" id="PF00534">
    <property type="entry name" value="Glycos_transf_1"/>
    <property type="match status" value="1"/>
</dbReference>
<dbReference type="PANTHER" id="PTHR12526">
    <property type="entry name" value="GLYCOSYLTRANSFERASE"/>
    <property type="match status" value="1"/>
</dbReference>